<dbReference type="GO" id="GO:0050567">
    <property type="term" value="F:glutaminyl-tRNA synthase (glutamine-hydrolyzing) activity"/>
    <property type="evidence" value="ECO:0007669"/>
    <property type="project" value="UniProtKB-UniRule"/>
</dbReference>
<keyword evidence="1" id="KW-0547">Nucleotide-binding</keyword>
<dbReference type="GO" id="GO:0006412">
    <property type="term" value="P:translation"/>
    <property type="evidence" value="ECO:0007669"/>
    <property type="project" value="UniProtKB-UniRule"/>
</dbReference>
<comment type="catalytic activity">
    <reaction evidence="1">
        <text>L-aspartyl-tRNA(Asn) + L-glutamine + ATP + H2O = L-asparaginyl-tRNA(Asn) + L-glutamate + ADP + phosphate + 2 H(+)</text>
        <dbReference type="Rhea" id="RHEA:14513"/>
        <dbReference type="Rhea" id="RHEA-COMP:9674"/>
        <dbReference type="Rhea" id="RHEA-COMP:9677"/>
        <dbReference type="ChEBI" id="CHEBI:15377"/>
        <dbReference type="ChEBI" id="CHEBI:15378"/>
        <dbReference type="ChEBI" id="CHEBI:29985"/>
        <dbReference type="ChEBI" id="CHEBI:30616"/>
        <dbReference type="ChEBI" id="CHEBI:43474"/>
        <dbReference type="ChEBI" id="CHEBI:58359"/>
        <dbReference type="ChEBI" id="CHEBI:78515"/>
        <dbReference type="ChEBI" id="CHEBI:78516"/>
        <dbReference type="ChEBI" id="CHEBI:456216"/>
    </reaction>
</comment>
<keyword evidence="1" id="KW-0067">ATP-binding</keyword>
<comment type="subunit">
    <text evidence="1">Heterotrimer of A, B and C subunits.</text>
</comment>
<reference evidence="2 3" key="1">
    <citation type="journal article" date="2015" name="Nature">
        <title>rRNA introns, odd ribosomes, and small enigmatic genomes across a large radiation of phyla.</title>
        <authorList>
            <person name="Brown C.T."/>
            <person name="Hug L.A."/>
            <person name="Thomas B.C."/>
            <person name="Sharon I."/>
            <person name="Castelle C.J."/>
            <person name="Singh A."/>
            <person name="Wilkins M.J."/>
            <person name="Williams K.H."/>
            <person name="Banfield J.F."/>
        </authorList>
    </citation>
    <scope>NUCLEOTIDE SEQUENCE [LARGE SCALE GENOMIC DNA]</scope>
</reference>
<dbReference type="HAMAP" id="MF_00122">
    <property type="entry name" value="GatC"/>
    <property type="match status" value="1"/>
</dbReference>
<dbReference type="GO" id="GO:0050566">
    <property type="term" value="F:asparaginyl-tRNA synthase (glutamine-hydrolyzing) activity"/>
    <property type="evidence" value="ECO:0007669"/>
    <property type="project" value="RHEA"/>
</dbReference>
<comment type="caution">
    <text evidence="2">The sequence shown here is derived from an EMBL/GenBank/DDBJ whole genome shotgun (WGS) entry which is preliminary data.</text>
</comment>
<dbReference type="PANTHER" id="PTHR15004:SF0">
    <property type="entry name" value="GLUTAMYL-TRNA(GLN) AMIDOTRANSFERASE SUBUNIT C, MITOCHONDRIAL"/>
    <property type="match status" value="1"/>
</dbReference>
<dbReference type="Proteomes" id="UP000034669">
    <property type="component" value="Unassembled WGS sequence"/>
</dbReference>
<keyword evidence="1" id="KW-0648">Protein biosynthesis</keyword>
<accession>A0A0G1CYM1</accession>
<dbReference type="GO" id="GO:0016740">
    <property type="term" value="F:transferase activity"/>
    <property type="evidence" value="ECO:0007669"/>
    <property type="project" value="UniProtKB-KW"/>
</dbReference>
<dbReference type="NCBIfam" id="TIGR00135">
    <property type="entry name" value="gatC"/>
    <property type="match status" value="1"/>
</dbReference>
<dbReference type="InterPro" id="IPR003837">
    <property type="entry name" value="GatC"/>
</dbReference>
<dbReference type="EMBL" id="LCFI01000002">
    <property type="protein sequence ID" value="KKS90547.1"/>
    <property type="molecule type" value="Genomic_DNA"/>
</dbReference>
<comment type="function">
    <text evidence="1">Allows the formation of correctly charged Asn-tRNA(Asn) or Gln-tRNA(Gln) through the transamidation of misacylated Asp-tRNA(Asn) or Glu-tRNA(Gln) in organisms which lack either or both of asparaginyl-tRNA or glutaminyl-tRNA synthetases. The reaction takes place in the presence of glutamine and ATP through an activated phospho-Asp-tRNA(Asn) or phospho-Glu-tRNA(Gln).</text>
</comment>
<evidence type="ECO:0000256" key="1">
    <source>
        <dbReference type="HAMAP-Rule" id="MF_00122"/>
    </source>
</evidence>
<protein>
    <recommendedName>
        <fullName evidence="1">Aspartyl/glutamyl-tRNA(Asn/Gln) amidotransferase subunit C</fullName>
        <shortName evidence="1">Asp/Glu-ADT subunit C</shortName>
        <ecNumber evidence="1">6.3.5.-</ecNumber>
    </recommendedName>
</protein>
<dbReference type="GO" id="GO:0006450">
    <property type="term" value="P:regulation of translational fidelity"/>
    <property type="evidence" value="ECO:0007669"/>
    <property type="project" value="InterPro"/>
</dbReference>
<organism evidence="2 3">
    <name type="scientific">Candidatus Woesebacteria bacterium GW2011_GWA1_43_12</name>
    <dbReference type="NCBI Taxonomy" id="1618557"/>
    <lineage>
        <taxon>Bacteria</taxon>
        <taxon>Candidatus Woeseibacteriota</taxon>
    </lineage>
</organism>
<dbReference type="PATRIC" id="fig|1618557.3.peg.615"/>
<keyword evidence="1" id="KW-0436">Ligase</keyword>
<dbReference type="PANTHER" id="PTHR15004">
    <property type="entry name" value="GLUTAMYL-TRNA(GLN) AMIDOTRANSFERASE SUBUNIT C, MITOCHONDRIAL"/>
    <property type="match status" value="1"/>
</dbReference>
<keyword evidence="2" id="KW-0808">Transferase</keyword>
<comment type="similarity">
    <text evidence="1">Belongs to the GatC family.</text>
</comment>
<evidence type="ECO:0000313" key="2">
    <source>
        <dbReference type="EMBL" id="KKS90547.1"/>
    </source>
</evidence>
<proteinExistence type="inferred from homology"/>
<sequence>MKGRNHRSDIVAKKVKLTREEVLHIAKLAQLELSEEEVIKFQDQLSSVLEYVSQLQAVKTEGVPETSQVTGLESIYREDKVNLGRCLSVTEVLSNAPASQENFVKVKAVKKAK</sequence>
<comment type="catalytic activity">
    <reaction evidence="1">
        <text>L-glutamyl-tRNA(Gln) + L-glutamine + ATP + H2O = L-glutaminyl-tRNA(Gln) + L-glutamate + ADP + phosphate + H(+)</text>
        <dbReference type="Rhea" id="RHEA:17521"/>
        <dbReference type="Rhea" id="RHEA-COMP:9681"/>
        <dbReference type="Rhea" id="RHEA-COMP:9684"/>
        <dbReference type="ChEBI" id="CHEBI:15377"/>
        <dbReference type="ChEBI" id="CHEBI:15378"/>
        <dbReference type="ChEBI" id="CHEBI:29985"/>
        <dbReference type="ChEBI" id="CHEBI:30616"/>
        <dbReference type="ChEBI" id="CHEBI:43474"/>
        <dbReference type="ChEBI" id="CHEBI:58359"/>
        <dbReference type="ChEBI" id="CHEBI:78520"/>
        <dbReference type="ChEBI" id="CHEBI:78521"/>
        <dbReference type="ChEBI" id="CHEBI:456216"/>
    </reaction>
</comment>
<dbReference type="EC" id="6.3.5.-" evidence="1"/>
<gene>
    <name evidence="1" type="primary">gatC</name>
    <name evidence="2" type="ORF">UV66_C0002G0024</name>
</gene>
<dbReference type="SUPFAM" id="SSF141000">
    <property type="entry name" value="Glu-tRNAGln amidotransferase C subunit"/>
    <property type="match status" value="1"/>
</dbReference>
<dbReference type="Pfam" id="PF02686">
    <property type="entry name" value="GatC"/>
    <property type="match status" value="1"/>
</dbReference>
<name>A0A0G1CYM1_9BACT</name>
<evidence type="ECO:0000313" key="3">
    <source>
        <dbReference type="Proteomes" id="UP000034669"/>
    </source>
</evidence>
<dbReference type="InterPro" id="IPR036113">
    <property type="entry name" value="Asp/Glu-ADT_sf_sub_c"/>
</dbReference>
<dbReference type="AlphaFoldDB" id="A0A0G1CYM1"/>
<dbReference type="GO" id="GO:0070681">
    <property type="term" value="P:glutaminyl-tRNAGln biosynthesis via transamidation"/>
    <property type="evidence" value="ECO:0007669"/>
    <property type="project" value="TreeGrafter"/>
</dbReference>
<dbReference type="Gene3D" id="1.10.20.60">
    <property type="entry name" value="Glu-tRNAGln amidotransferase C subunit, N-terminal domain"/>
    <property type="match status" value="1"/>
</dbReference>
<dbReference type="GO" id="GO:0005524">
    <property type="term" value="F:ATP binding"/>
    <property type="evidence" value="ECO:0007669"/>
    <property type="project" value="UniProtKB-KW"/>
</dbReference>